<dbReference type="Proteomes" id="UP001055307">
    <property type="component" value="Unassembled WGS sequence"/>
</dbReference>
<feature type="domain" description="VapC50 C-terminal" evidence="2">
    <location>
        <begin position="124"/>
        <end position="177"/>
    </location>
</feature>
<gene>
    <name evidence="3" type="ORF">OICFNHDK_1008</name>
</gene>
<proteinExistence type="predicted"/>
<dbReference type="Pfam" id="PF13470">
    <property type="entry name" value="PIN_3"/>
    <property type="match status" value="1"/>
</dbReference>
<reference evidence="3" key="2">
    <citation type="submission" date="2021-08" db="EMBL/GenBank/DDBJ databases">
        <authorList>
            <person name="Tani A."/>
            <person name="Ola A."/>
            <person name="Ogura Y."/>
            <person name="Katsura K."/>
            <person name="Hayashi T."/>
        </authorList>
    </citation>
    <scope>NUCLEOTIDE SEQUENCE</scope>
    <source>
        <strain evidence="3">DSM 21893</strain>
    </source>
</reference>
<evidence type="ECO:0000259" key="1">
    <source>
        <dbReference type="Pfam" id="PF13470"/>
    </source>
</evidence>
<protein>
    <recommendedName>
        <fullName evidence="5">PIN domain-containing protein</fullName>
    </recommendedName>
</protein>
<dbReference type="EMBL" id="BPQF01000007">
    <property type="protein sequence ID" value="GJD38563.1"/>
    <property type="molecule type" value="Genomic_DNA"/>
</dbReference>
<comment type="caution">
    <text evidence="3">The sequence shown here is derived from an EMBL/GenBank/DDBJ whole genome shotgun (WGS) entry which is preliminary data.</text>
</comment>
<sequence length="183" mass="19956">MLAGALKRNLLLTPAEREFFRLRWSIPILDETERAISDILAKRSVADSEERARRARLCMETAFDDAMVSDFTRFLGACEGLPDAGDAHVFAAALKTQAATIVTDNIKHCPASVLGPLNLEARTADAFIADTIALDEGKAVDAVRQLRLRLRRPGKNAGQLLLDMEAVGLTSTVDVLRSHEASL</sequence>
<feature type="domain" description="PIN" evidence="1">
    <location>
        <begin position="9"/>
        <end position="107"/>
    </location>
</feature>
<evidence type="ECO:0008006" key="5">
    <source>
        <dbReference type="Google" id="ProtNLM"/>
    </source>
</evidence>
<dbReference type="InterPro" id="IPR002716">
    <property type="entry name" value="PIN_dom"/>
</dbReference>
<dbReference type="AlphaFoldDB" id="A0AAV4Z4G5"/>
<keyword evidence="4" id="KW-1185">Reference proteome</keyword>
<name>A0AAV4Z4G5_9HYPH</name>
<reference evidence="3" key="1">
    <citation type="journal article" date="2016" name="Front. Microbiol.">
        <title>Genome Sequence of the Piezophilic, Mesophilic Sulfate-Reducing Bacterium Desulfovibrio indicus J2T.</title>
        <authorList>
            <person name="Cao J."/>
            <person name="Maignien L."/>
            <person name="Shao Z."/>
            <person name="Alain K."/>
            <person name="Jebbar M."/>
        </authorList>
    </citation>
    <scope>NUCLEOTIDE SEQUENCE</scope>
    <source>
        <strain evidence="3">DSM 21893</strain>
    </source>
</reference>
<dbReference type="RefSeq" id="WP_238253789.1">
    <property type="nucleotide sequence ID" value="NZ_BPQF01000007.1"/>
</dbReference>
<evidence type="ECO:0000259" key="2">
    <source>
        <dbReference type="Pfam" id="PF26343"/>
    </source>
</evidence>
<dbReference type="Pfam" id="PF26343">
    <property type="entry name" value="VapC50_C"/>
    <property type="match status" value="1"/>
</dbReference>
<dbReference type="InterPro" id="IPR058652">
    <property type="entry name" value="VapC50_C"/>
</dbReference>
<accession>A0AAV4Z4G5</accession>
<evidence type="ECO:0000313" key="3">
    <source>
        <dbReference type="EMBL" id="GJD38563.1"/>
    </source>
</evidence>
<organism evidence="3 4">
    <name type="scientific">Methylobacterium bullatum</name>
    <dbReference type="NCBI Taxonomy" id="570505"/>
    <lineage>
        <taxon>Bacteria</taxon>
        <taxon>Pseudomonadati</taxon>
        <taxon>Pseudomonadota</taxon>
        <taxon>Alphaproteobacteria</taxon>
        <taxon>Hyphomicrobiales</taxon>
        <taxon>Methylobacteriaceae</taxon>
        <taxon>Methylobacterium</taxon>
    </lineage>
</organism>
<evidence type="ECO:0000313" key="4">
    <source>
        <dbReference type="Proteomes" id="UP001055307"/>
    </source>
</evidence>